<dbReference type="SMART" id="SM00434">
    <property type="entry name" value="TOP4c"/>
    <property type="match status" value="1"/>
</dbReference>
<dbReference type="Gene3D" id="1.10.268.10">
    <property type="entry name" value="Topoisomerase, domain 3"/>
    <property type="match status" value="1"/>
</dbReference>
<comment type="subcellular location">
    <subcellularLocation>
        <location evidence="9">Cytoplasm</location>
    </subcellularLocation>
</comment>
<dbReference type="RefSeq" id="WP_092190222.1">
    <property type="nucleotide sequence ID" value="NZ_FOTO01000002.1"/>
</dbReference>
<comment type="miscellaneous">
    <text evidence="9">Few gyrases are as efficient as E.coli at forming negative supercoils. Not all organisms have 2 type II topoisomerases; in organisms with a single type II topoisomerase this enzyme also has to decatenate newly replicated chromosomes.</text>
</comment>
<dbReference type="Pfam" id="PF00521">
    <property type="entry name" value="DNA_topoisoIV"/>
    <property type="match status" value="1"/>
</dbReference>
<evidence type="ECO:0000256" key="10">
    <source>
        <dbReference type="PROSITE-ProRule" id="PRU01384"/>
    </source>
</evidence>
<dbReference type="GO" id="GO:0034335">
    <property type="term" value="F:DNA negative supercoiling activity"/>
    <property type="evidence" value="ECO:0007669"/>
    <property type="project" value="UniProtKB-ARBA"/>
</dbReference>
<dbReference type="InterPro" id="IPR002205">
    <property type="entry name" value="Topo_IIA_dom_A"/>
</dbReference>
<comment type="function">
    <text evidence="9">A type II topoisomerase that negatively supercoils closed circular double-stranded (ds) DNA in an ATP-dependent manner to modulate DNA topology and maintain chromosomes in an underwound state. Negative supercoiling favors strand separation, and DNA replication, transcription, recombination and repair, all of which involve strand separation. Also able to catalyze the interconversion of other topological isomers of dsDNA rings, including catenanes and knotted rings. Type II topoisomerases break and join 2 DNA strands simultaneously in an ATP-dependent manner.</text>
</comment>
<evidence type="ECO:0000256" key="8">
    <source>
        <dbReference type="ARBA" id="ARBA00063644"/>
    </source>
</evidence>
<dbReference type="Gene3D" id="3.30.1360.40">
    <property type="match status" value="1"/>
</dbReference>
<dbReference type="EMBL" id="FOTO01000002">
    <property type="protein sequence ID" value="SFL43410.1"/>
    <property type="molecule type" value="Genomic_DNA"/>
</dbReference>
<dbReference type="HAMAP" id="MF_01897">
    <property type="entry name" value="GyrA"/>
    <property type="match status" value="1"/>
</dbReference>
<evidence type="ECO:0000256" key="3">
    <source>
        <dbReference type="ARBA" id="ARBA00022741"/>
    </source>
</evidence>
<feature type="region of interest" description="Disordered" evidence="11">
    <location>
        <begin position="802"/>
        <end position="849"/>
    </location>
</feature>
<comment type="caution">
    <text evidence="13">The sequence shown here is derived from an EMBL/GenBank/DDBJ whole genome shotgun (WGS) entry which is preliminary data.</text>
</comment>
<evidence type="ECO:0000256" key="5">
    <source>
        <dbReference type="ARBA" id="ARBA00023029"/>
    </source>
</evidence>
<accession>A0A8G2C0Y7</accession>
<keyword evidence="7 9" id="KW-0413">Isomerase</keyword>
<evidence type="ECO:0000256" key="4">
    <source>
        <dbReference type="ARBA" id="ARBA00022840"/>
    </source>
</evidence>
<comment type="subunit">
    <text evidence="9">Heterotetramer, composed of two GyrA and two GyrB chains. In the heterotetramer, GyrA contains the active site tyrosine that forms a transient covalent intermediate with DNA, while GyrB binds cofactors and catalyzes ATP hydrolysis.</text>
</comment>
<dbReference type="NCBIfam" id="NF004044">
    <property type="entry name" value="PRK05561.1"/>
    <property type="match status" value="1"/>
</dbReference>
<dbReference type="GO" id="GO:0005524">
    <property type="term" value="F:ATP binding"/>
    <property type="evidence" value="ECO:0007669"/>
    <property type="project" value="UniProtKB-UniRule"/>
</dbReference>
<keyword evidence="5 9" id="KW-0799">Topoisomerase</keyword>
<feature type="active site" description="O-(5'-phospho-DNA)-tyrosine intermediate" evidence="9 10">
    <location>
        <position position="115"/>
    </location>
</feature>
<dbReference type="NCBIfam" id="TIGR01063">
    <property type="entry name" value="gyrA"/>
    <property type="match status" value="1"/>
</dbReference>
<comment type="similarity">
    <text evidence="2 9">Belongs to the type II topoisomerase GyrA/ParC subunit family.</text>
</comment>
<dbReference type="NCBIfam" id="NF004043">
    <property type="entry name" value="PRK05560.1"/>
    <property type="match status" value="1"/>
</dbReference>
<comment type="subunit">
    <text evidence="8">Heterotetramer composed of ParC and ParE.</text>
</comment>
<comment type="caution">
    <text evidence="9">Lacks conserved residue(s) required for the propagation of feature annotation.</text>
</comment>
<dbReference type="GO" id="GO:0003677">
    <property type="term" value="F:DNA binding"/>
    <property type="evidence" value="ECO:0007669"/>
    <property type="project" value="UniProtKB-UniRule"/>
</dbReference>
<dbReference type="GO" id="GO:0006261">
    <property type="term" value="P:DNA-templated DNA replication"/>
    <property type="evidence" value="ECO:0007669"/>
    <property type="project" value="UniProtKB-UniRule"/>
</dbReference>
<dbReference type="Gene3D" id="3.90.199.10">
    <property type="entry name" value="Topoisomerase II, domain 5"/>
    <property type="match status" value="1"/>
</dbReference>
<dbReference type="FunFam" id="3.90.199.10:FF:000001">
    <property type="entry name" value="DNA gyrase subunit A"/>
    <property type="match status" value="1"/>
</dbReference>
<dbReference type="OrthoDB" id="9806486at2"/>
<feature type="domain" description="Topo IIA-type catalytic" evidence="12">
    <location>
        <begin position="27"/>
        <end position="492"/>
    </location>
</feature>
<dbReference type="Gene3D" id="2.120.10.90">
    <property type="entry name" value="DNA gyrase/topoisomerase IV, subunit A, C-terminal"/>
    <property type="match status" value="1"/>
</dbReference>
<dbReference type="PANTHER" id="PTHR43493">
    <property type="entry name" value="DNA GYRASE/TOPOISOMERASE SUBUNIT A"/>
    <property type="match status" value="1"/>
</dbReference>
<keyword evidence="6 9" id="KW-0238">DNA-binding</keyword>
<dbReference type="PANTHER" id="PTHR43493:SF5">
    <property type="entry name" value="DNA GYRASE SUBUNIT A, CHLOROPLASTIC_MITOCHONDRIAL"/>
    <property type="match status" value="1"/>
</dbReference>
<name>A0A8G2C0Y7_DESNO</name>
<organism evidence="13 14">
    <name type="scientific">Desulfomicrobium norvegicum (strain DSM 1741 / NCIMB 8310)</name>
    <name type="common">Desulfovibrio baculatus (strain Norway 4)</name>
    <name type="synonym">Desulfovibrio desulfuricans (strain Norway 4)</name>
    <dbReference type="NCBI Taxonomy" id="52561"/>
    <lineage>
        <taxon>Bacteria</taxon>
        <taxon>Pseudomonadati</taxon>
        <taxon>Thermodesulfobacteriota</taxon>
        <taxon>Desulfovibrionia</taxon>
        <taxon>Desulfovibrionales</taxon>
        <taxon>Desulfomicrobiaceae</taxon>
        <taxon>Desulfomicrobium</taxon>
    </lineage>
</organism>
<evidence type="ECO:0000313" key="13">
    <source>
        <dbReference type="EMBL" id="SFL43410.1"/>
    </source>
</evidence>
<dbReference type="Proteomes" id="UP000199581">
    <property type="component" value="Unassembled WGS sequence"/>
</dbReference>
<dbReference type="CDD" id="cd00187">
    <property type="entry name" value="TOP4c"/>
    <property type="match status" value="1"/>
</dbReference>
<evidence type="ECO:0000256" key="7">
    <source>
        <dbReference type="ARBA" id="ARBA00023235"/>
    </source>
</evidence>
<dbReference type="SUPFAM" id="SSF56719">
    <property type="entry name" value="Type II DNA topoisomerase"/>
    <property type="match status" value="1"/>
</dbReference>
<keyword evidence="4 9" id="KW-0067">ATP-binding</keyword>
<reference evidence="13 14" key="1">
    <citation type="submission" date="2016-10" db="EMBL/GenBank/DDBJ databases">
        <authorList>
            <person name="Varghese N."/>
            <person name="Submissions S."/>
        </authorList>
    </citation>
    <scope>NUCLEOTIDE SEQUENCE [LARGE SCALE GENOMIC DNA]</scope>
    <source>
        <strain evidence="13 14">DSM 1741</strain>
    </source>
</reference>
<evidence type="ECO:0000256" key="11">
    <source>
        <dbReference type="SAM" id="MobiDB-lite"/>
    </source>
</evidence>
<keyword evidence="9" id="KW-0963">Cytoplasm</keyword>
<dbReference type="GO" id="GO:0006265">
    <property type="term" value="P:DNA topological change"/>
    <property type="evidence" value="ECO:0007669"/>
    <property type="project" value="UniProtKB-UniRule"/>
</dbReference>
<dbReference type="FunFam" id="2.120.10.90:FF:000005">
    <property type="entry name" value="DNA topoisomerase 4 subunit A"/>
    <property type="match status" value="1"/>
</dbReference>
<dbReference type="AlphaFoldDB" id="A0A8G2C0Y7"/>
<keyword evidence="14" id="KW-1185">Reference proteome</keyword>
<evidence type="ECO:0000259" key="12">
    <source>
        <dbReference type="PROSITE" id="PS52040"/>
    </source>
</evidence>
<feature type="compositionally biased region" description="Acidic residues" evidence="11">
    <location>
        <begin position="823"/>
        <end position="849"/>
    </location>
</feature>
<evidence type="ECO:0000256" key="1">
    <source>
        <dbReference type="ARBA" id="ARBA00000185"/>
    </source>
</evidence>
<dbReference type="FunFam" id="1.10.268.10:FF:000001">
    <property type="entry name" value="DNA gyrase subunit A"/>
    <property type="match status" value="1"/>
</dbReference>
<evidence type="ECO:0000313" key="14">
    <source>
        <dbReference type="Proteomes" id="UP000199581"/>
    </source>
</evidence>
<dbReference type="InterPro" id="IPR013760">
    <property type="entry name" value="Topo_IIA-like_dom_sf"/>
</dbReference>
<dbReference type="PROSITE" id="PS52040">
    <property type="entry name" value="TOPO_IIA"/>
    <property type="match status" value="1"/>
</dbReference>
<dbReference type="InterPro" id="IPR005743">
    <property type="entry name" value="GyrA"/>
</dbReference>
<gene>
    <name evidence="9" type="primary">gyrA</name>
    <name evidence="13" type="ORF">SAMN05421830_102133</name>
</gene>
<dbReference type="FunFam" id="3.30.1360.40:FF:000002">
    <property type="entry name" value="DNA gyrase subunit A"/>
    <property type="match status" value="1"/>
</dbReference>
<dbReference type="GO" id="GO:0005737">
    <property type="term" value="C:cytoplasm"/>
    <property type="evidence" value="ECO:0007669"/>
    <property type="project" value="UniProtKB-SubCell"/>
</dbReference>
<comment type="catalytic activity">
    <reaction evidence="1 9 10">
        <text>ATP-dependent breakage, passage and rejoining of double-stranded DNA.</text>
        <dbReference type="EC" id="5.6.2.2"/>
    </reaction>
</comment>
<dbReference type="InterPro" id="IPR050220">
    <property type="entry name" value="Type_II_DNA_Topoisomerases"/>
</dbReference>
<dbReference type="SUPFAM" id="SSF101904">
    <property type="entry name" value="GyrA/ParC C-terminal domain-like"/>
    <property type="match status" value="1"/>
</dbReference>
<evidence type="ECO:0000256" key="6">
    <source>
        <dbReference type="ARBA" id="ARBA00023125"/>
    </source>
</evidence>
<dbReference type="InterPro" id="IPR006691">
    <property type="entry name" value="GyrA/parC_rep"/>
</dbReference>
<dbReference type="GO" id="GO:0009330">
    <property type="term" value="C:DNA topoisomerase type II (double strand cut, ATP-hydrolyzing) complex"/>
    <property type="evidence" value="ECO:0007669"/>
    <property type="project" value="TreeGrafter"/>
</dbReference>
<keyword evidence="3 9" id="KW-0547">Nucleotide-binding</keyword>
<dbReference type="InterPro" id="IPR013758">
    <property type="entry name" value="Topo_IIA_A/C_ab"/>
</dbReference>
<dbReference type="InterPro" id="IPR035516">
    <property type="entry name" value="Gyrase/topoIV_suA_C"/>
</dbReference>
<evidence type="ECO:0000256" key="2">
    <source>
        <dbReference type="ARBA" id="ARBA00008263"/>
    </source>
</evidence>
<proteinExistence type="inferred from homology"/>
<sequence length="849" mass="95411">MSNISIEKELQKSYLEYSLSVIIGRAIPDVRDGLKPVHRRILFAMHELGNTYNRAYKKSARVVGDVIGKFHPHGDSAVYDALVRMAQEFNMRDPLVDGQGNFGSIDGDSAAAMRYTEVRMSRLASSFLADIEKDTVEFRPNYDNSLQEPSVLPTKVPNLLVNGSSGIAVGMATNIPPHNLGEVVDGTLRLLDDPKMSIDDLMQYIKAPDFPTGALIYGKAGIREAYRTGRGSVRIRSRIEIEKRKGDLESIVVKEIPYALNKSTLVEKIAMLVNERKIEGISDLRDESDMKGIRIVMDLKKGVFSDVIINQLFKFTSLETSFGINMMAVVNNRPQLLNLKQVLEYFLDYRREVVIRRSRFDLRKAQHRAHILEGLRIALDFIDEVVALIRASKTPQEAKERLRERFGLSDIQAQAILDMRLQRLTNLEREKLLEEYAELLKQIEYLTSVIENPEVLKSVIRQELEDLRETFVTPRKSELLAHDPDSIDIEDIIPDEPVVITLSRNGYLKRTSLDNYRQQRRGGTGITGVQVAEEDFITFILTTSNHQYMNLFSNKGKMYQVKVHQIPEGGRTARGKHVANLLPLDSNEYIAAAMTCRDLDQEKFYFFYTKLGVVKRSSIHLYRNIRAVGLIALGMRDDDELIGVREVETDDEMVLVTMDGYSIRFACSDVRAMGRTATGVKGLALRKGDQVVAGVVVNKDTQQELLTIAENGYGKRTQVEHFRAQSRGGKGIINMRITPKTGKVVGAMMVYPTDELILLTSGSKIIRIGISDISLVGRATQGVRLVRLEDDQTVVCFDHVPTDAPEVSGVPRATVPAEKTAPDDSEVLDDDTDLPDDDEALDESEDLQE</sequence>
<dbReference type="Pfam" id="PF03989">
    <property type="entry name" value="DNA_gyraseA_C"/>
    <property type="match status" value="6"/>
</dbReference>
<evidence type="ECO:0000256" key="9">
    <source>
        <dbReference type="HAMAP-Rule" id="MF_01897"/>
    </source>
</evidence>
<dbReference type="GO" id="GO:0005694">
    <property type="term" value="C:chromosome"/>
    <property type="evidence" value="ECO:0007669"/>
    <property type="project" value="InterPro"/>
</dbReference>
<protein>
    <recommendedName>
        <fullName evidence="9">DNA gyrase subunit A</fullName>
        <ecNumber evidence="9">5.6.2.2</ecNumber>
    </recommendedName>
</protein>
<dbReference type="InterPro" id="IPR013757">
    <property type="entry name" value="Topo_IIA_A_a_sf"/>
</dbReference>
<dbReference type="EC" id="5.6.2.2" evidence="9"/>